<dbReference type="Proteomes" id="UP000241238">
    <property type="component" value="Chromosome"/>
</dbReference>
<dbReference type="PANTHER" id="PTHR43478">
    <property type="entry name" value="NA+/H+ ANTIPORTER-RELATED"/>
    <property type="match status" value="1"/>
</dbReference>
<reference evidence="9" key="1">
    <citation type="journal article" date="2018" name="MSphere">
        <title>Fusobacterium Genomics Using MinION and Illumina Sequencing Enables Genome Completion and Correction.</title>
        <authorList>
            <person name="Todd S.M."/>
            <person name="Settlage R.E."/>
            <person name="Lahmers K.K."/>
            <person name="Slade D.J."/>
        </authorList>
    </citation>
    <scope>NUCLEOTIDE SEQUENCE [LARGE SCALE GENOMIC DNA]</scope>
    <source>
        <strain evidence="9">ATCC 27725</strain>
    </source>
</reference>
<gene>
    <name evidence="8" type="ORF">C4N18_04695</name>
</gene>
<feature type="transmembrane region" description="Helical" evidence="6">
    <location>
        <begin position="55"/>
        <end position="82"/>
    </location>
</feature>
<organism evidence="8 9">
    <name type="scientific">Fusobacterium varium ATCC 27725</name>
    <dbReference type="NCBI Taxonomy" id="469618"/>
    <lineage>
        <taxon>Bacteria</taxon>
        <taxon>Fusobacteriati</taxon>
        <taxon>Fusobacteriota</taxon>
        <taxon>Fusobacteriia</taxon>
        <taxon>Fusobacteriales</taxon>
        <taxon>Fusobacteriaceae</taxon>
        <taxon>Fusobacterium</taxon>
    </lineage>
</organism>
<feature type="transmembrane region" description="Helical" evidence="6">
    <location>
        <begin position="395"/>
        <end position="414"/>
    </location>
</feature>
<evidence type="ECO:0000256" key="1">
    <source>
        <dbReference type="ARBA" id="ARBA00004651"/>
    </source>
</evidence>
<evidence type="ECO:0000313" key="9">
    <source>
        <dbReference type="Proteomes" id="UP000241238"/>
    </source>
</evidence>
<keyword evidence="5 6" id="KW-0472">Membrane</keyword>
<evidence type="ECO:0000256" key="5">
    <source>
        <dbReference type="ARBA" id="ARBA00023136"/>
    </source>
</evidence>
<keyword evidence="3 6" id="KW-0812">Transmembrane</keyword>
<dbReference type="PANTHER" id="PTHR43478:SF1">
    <property type="entry name" value="NA+_H+ ANTIPORTER NHAC-LIKE C-TERMINAL DOMAIN-CONTAINING PROTEIN"/>
    <property type="match status" value="1"/>
</dbReference>
<sequence length="515" mass="55117">MDYGILSVIPPLVAILLALVTKQTVFSLFLGLWIGTTIISDWNPIIGFPKMISDFFIPLIGNTWNAGMIMLIVSCGGFVYLIKVSGAAKAFGDYASKRVKTRKGAQLTAYFAAFAFIFTEPTLTLGAIMRPITERLRVSRVKLAYICDVMGCPFATLSPITSYSTYAIGLIATQFAMLGITDNPWTTYLKSIPYNFYAMFGMLALFFVIIFNLDIGPMYKAEKRAIETGELIGENDNPMGKYDLDEDTLFKDSNITLASFVIPLLALFATLIAMILWTGKAGENGIGGAFVNSNISLSITTGFLVASIAAGIMGAKAKIFKYADIVPMFCKGVALNSDIPIILVLAWSIGSLTGVMNLKGYLINIVAHYNIAAGFMPAFLFVVGAFVGFSTGSSWGVWAIIMPISLPIAHTFGVPMELMIGASLSGGVFGDHCSPISDTTILASTAAGSDHVEHVKTQLPYSLTVGTSSVIGFLVGGLISPILGLIVAAILIVTVLFMFSKIAEKRNGKILGGIQ</sequence>
<evidence type="ECO:0000256" key="2">
    <source>
        <dbReference type="ARBA" id="ARBA00022475"/>
    </source>
</evidence>
<feature type="transmembrane region" description="Helical" evidence="6">
    <location>
        <begin position="297"/>
        <end position="317"/>
    </location>
</feature>
<dbReference type="EMBL" id="CP028103">
    <property type="protein sequence ID" value="AVQ30550.1"/>
    <property type="molecule type" value="Genomic_DNA"/>
</dbReference>
<dbReference type="InterPro" id="IPR018461">
    <property type="entry name" value="Na/H_Antiport_NhaC-like_C"/>
</dbReference>
<comment type="subcellular location">
    <subcellularLocation>
        <location evidence="1">Cell membrane</location>
        <topology evidence="1">Multi-pass membrane protein</topology>
    </subcellularLocation>
</comment>
<feature type="transmembrane region" description="Helical" evidence="6">
    <location>
        <begin position="194"/>
        <end position="215"/>
    </location>
</feature>
<dbReference type="Pfam" id="PF03553">
    <property type="entry name" value="Na_H_antiporter"/>
    <property type="match status" value="1"/>
</dbReference>
<dbReference type="RefSeq" id="WP_005951818.1">
    <property type="nucleotide sequence ID" value="NZ_CP028103.1"/>
</dbReference>
<dbReference type="GeneID" id="77467281"/>
<keyword evidence="2" id="KW-1003">Cell membrane</keyword>
<protein>
    <submittedName>
        <fullName evidence="8">Sodium:proton antiporter</fullName>
    </submittedName>
</protein>
<feature type="transmembrane region" description="Helical" evidence="6">
    <location>
        <begin position="257"/>
        <end position="277"/>
    </location>
</feature>
<feature type="transmembrane region" description="Helical" evidence="6">
    <location>
        <begin position="329"/>
        <end position="349"/>
    </location>
</feature>
<evidence type="ECO:0000256" key="4">
    <source>
        <dbReference type="ARBA" id="ARBA00022989"/>
    </source>
</evidence>
<evidence type="ECO:0000259" key="7">
    <source>
        <dbReference type="Pfam" id="PF03553"/>
    </source>
</evidence>
<feature type="transmembrane region" description="Helical" evidence="6">
    <location>
        <begin position="361"/>
        <end position="388"/>
    </location>
</feature>
<evidence type="ECO:0000313" key="8">
    <source>
        <dbReference type="EMBL" id="AVQ30550.1"/>
    </source>
</evidence>
<name>A0ABM6U2N9_FUSVA</name>
<feature type="domain" description="Na+/H+ antiporter NhaC-like C-terminal" evidence="7">
    <location>
        <begin position="155"/>
        <end position="477"/>
    </location>
</feature>
<keyword evidence="4 6" id="KW-1133">Transmembrane helix</keyword>
<proteinExistence type="predicted"/>
<evidence type="ECO:0000256" key="3">
    <source>
        <dbReference type="ARBA" id="ARBA00022692"/>
    </source>
</evidence>
<feature type="transmembrane region" description="Helical" evidence="6">
    <location>
        <begin position="107"/>
        <end position="129"/>
    </location>
</feature>
<keyword evidence="9" id="KW-1185">Reference proteome</keyword>
<accession>A0ABM6U2N9</accession>
<evidence type="ECO:0000256" key="6">
    <source>
        <dbReference type="SAM" id="Phobius"/>
    </source>
</evidence>
<feature type="transmembrane region" description="Helical" evidence="6">
    <location>
        <begin position="470"/>
        <end position="499"/>
    </location>
</feature>